<reference evidence="1" key="1">
    <citation type="submission" date="2019-10" db="EMBL/GenBank/DDBJ databases">
        <authorList>
            <consortium name="DOE Joint Genome Institute"/>
            <person name="Kuo A."/>
            <person name="Miyauchi S."/>
            <person name="Kiss E."/>
            <person name="Drula E."/>
            <person name="Kohler A."/>
            <person name="Sanchez-Garcia M."/>
            <person name="Andreopoulos B."/>
            <person name="Barry K.W."/>
            <person name="Bonito G."/>
            <person name="Buee M."/>
            <person name="Carver A."/>
            <person name="Chen C."/>
            <person name="Cichocki N."/>
            <person name="Clum A."/>
            <person name="Culley D."/>
            <person name="Crous P.W."/>
            <person name="Fauchery L."/>
            <person name="Girlanda M."/>
            <person name="Hayes R."/>
            <person name="Keri Z."/>
            <person name="Labutti K."/>
            <person name="Lipzen A."/>
            <person name="Lombard V."/>
            <person name="Magnuson J."/>
            <person name="Maillard F."/>
            <person name="Morin E."/>
            <person name="Murat C."/>
            <person name="Nolan M."/>
            <person name="Ohm R."/>
            <person name="Pangilinan J."/>
            <person name="Pereira M."/>
            <person name="Perotto S."/>
            <person name="Peter M."/>
            <person name="Riley R."/>
            <person name="Sitrit Y."/>
            <person name="Stielow B."/>
            <person name="Szollosi G."/>
            <person name="Zifcakova L."/>
            <person name="Stursova M."/>
            <person name="Spatafora J.W."/>
            <person name="Tedersoo L."/>
            <person name="Vaario L.-M."/>
            <person name="Yamada A."/>
            <person name="Yan M."/>
            <person name="Wang P."/>
            <person name="Xu J."/>
            <person name="Bruns T."/>
            <person name="Baldrian P."/>
            <person name="Vilgalys R."/>
            <person name="Henrissat B."/>
            <person name="Grigoriev I.V."/>
            <person name="Hibbett D."/>
            <person name="Nagy L.G."/>
            <person name="Martin F.M."/>
        </authorList>
    </citation>
    <scope>NUCLEOTIDE SEQUENCE</scope>
    <source>
        <strain evidence="1">P2</strain>
    </source>
</reference>
<dbReference type="Proteomes" id="UP000886501">
    <property type="component" value="Unassembled WGS sequence"/>
</dbReference>
<comment type="caution">
    <text evidence="1">The sequence shown here is derived from an EMBL/GenBank/DDBJ whole genome shotgun (WGS) entry which is preliminary data.</text>
</comment>
<sequence>MANSLASNASPENSDKENDAPRDPLSLSQYFNRSYHAKSLQKSATPNGKLIDFGDASIDGDDELALPRSSAVATEPQLDNGDALLSTPLLDPHEESDTESAPSFPSTGPFVTPQNKKILGDIDVDALQPPKPPMNQDALKIPFLTAVNGGSSPPNSPSPAPQPHSPLAGLQLRSGGYGFNQVNDKVSFLEISQELSFPGSDDDSDMNEIAEDISADSMLKSLTSQDKAVVAAKRIFSPTCEKFAITSIPEKNYEWKLSAYNGFFAGSPYDTRRPLNLRHHELSALYASEANPTRTLNMAKKPTGSIRRPSLASRPPIPGVQSVATVSKPPMRVLVHPSKRPSSTTTTQRATVVRPLSCQSSTTSSLSKSVMAMTKTIGKSTGGPRRVLVQARDKPAPRTVSTSTMPAPKTQGPQGVLVRTAPGTTKQVKKPLGPSSSVNPPAPTCRLPGPSRVIVPSTLKPMTRTSSISKPAGRWV</sequence>
<keyword evidence="2" id="KW-1185">Reference proteome</keyword>
<evidence type="ECO:0000313" key="2">
    <source>
        <dbReference type="Proteomes" id="UP000886501"/>
    </source>
</evidence>
<dbReference type="EMBL" id="MU118343">
    <property type="protein sequence ID" value="KAF9642836.1"/>
    <property type="molecule type" value="Genomic_DNA"/>
</dbReference>
<protein>
    <submittedName>
        <fullName evidence="1">Uncharacterized protein</fullName>
    </submittedName>
</protein>
<gene>
    <name evidence="1" type="ORF">BDM02DRAFT_3192611</name>
</gene>
<organism evidence="1 2">
    <name type="scientific">Thelephora ganbajun</name>
    <name type="common">Ganba fungus</name>
    <dbReference type="NCBI Taxonomy" id="370292"/>
    <lineage>
        <taxon>Eukaryota</taxon>
        <taxon>Fungi</taxon>
        <taxon>Dikarya</taxon>
        <taxon>Basidiomycota</taxon>
        <taxon>Agaricomycotina</taxon>
        <taxon>Agaricomycetes</taxon>
        <taxon>Thelephorales</taxon>
        <taxon>Thelephoraceae</taxon>
        <taxon>Thelephora</taxon>
    </lineage>
</organism>
<proteinExistence type="predicted"/>
<name>A0ACB6YZM9_THEGA</name>
<reference evidence="1" key="2">
    <citation type="journal article" date="2020" name="Nat. Commun.">
        <title>Large-scale genome sequencing of mycorrhizal fungi provides insights into the early evolution of symbiotic traits.</title>
        <authorList>
            <person name="Miyauchi S."/>
            <person name="Kiss E."/>
            <person name="Kuo A."/>
            <person name="Drula E."/>
            <person name="Kohler A."/>
            <person name="Sanchez-Garcia M."/>
            <person name="Morin E."/>
            <person name="Andreopoulos B."/>
            <person name="Barry K.W."/>
            <person name="Bonito G."/>
            <person name="Buee M."/>
            <person name="Carver A."/>
            <person name="Chen C."/>
            <person name="Cichocki N."/>
            <person name="Clum A."/>
            <person name="Culley D."/>
            <person name="Crous P.W."/>
            <person name="Fauchery L."/>
            <person name="Girlanda M."/>
            <person name="Hayes R.D."/>
            <person name="Keri Z."/>
            <person name="LaButti K."/>
            <person name="Lipzen A."/>
            <person name="Lombard V."/>
            <person name="Magnuson J."/>
            <person name="Maillard F."/>
            <person name="Murat C."/>
            <person name="Nolan M."/>
            <person name="Ohm R.A."/>
            <person name="Pangilinan J."/>
            <person name="Pereira M.F."/>
            <person name="Perotto S."/>
            <person name="Peter M."/>
            <person name="Pfister S."/>
            <person name="Riley R."/>
            <person name="Sitrit Y."/>
            <person name="Stielow J.B."/>
            <person name="Szollosi G."/>
            <person name="Zifcakova L."/>
            <person name="Stursova M."/>
            <person name="Spatafora J.W."/>
            <person name="Tedersoo L."/>
            <person name="Vaario L.M."/>
            <person name="Yamada A."/>
            <person name="Yan M."/>
            <person name="Wang P."/>
            <person name="Xu J."/>
            <person name="Bruns T."/>
            <person name="Baldrian P."/>
            <person name="Vilgalys R."/>
            <person name="Dunand C."/>
            <person name="Henrissat B."/>
            <person name="Grigoriev I.V."/>
            <person name="Hibbett D."/>
            <person name="Nagy L.G."/>
            <person name="Martin F.M."/>
        </authorList>
    </citation>
    <scope>NUCLEOTIDE SEQUENCE</scope>
    <source>
        <strain evidence="1">P2</strain>
    </source>
</reference>
<accession>A0ACB6YZM9</accession>
<evidence type="ECO:0000313" key="1">
    <source>
        <dbReference type="EMBL" id="KAF9642836.1"/>
    </source>
</evidence>